<dbReference type="STRING" id="642227.HA49_07395"/>
<dbReference type="Proteomes" id="UP000029577">
    <property type="component" value="Unassembled WGS sequence"/>
</dbReference>
<protein>
    <submittedName>
        <fullName evidence="2">Uncharacterized protein</fullName>
    </submittedName>
</protein>
<evidence type="ECO:0000313" key="3">
    <source>
        <dbReference type="Proteomes" id="UP000029577"/>
    </source>
</evidence>
<proteinExistence type="predicted"/>
<sequence>MTDKPAGKPLSCKAGAMTGAPDKKKPVRFSTEGLRVTCNASSVRRFSCPLYYPGNPSAVTGKTRTFAANLVINGGKTL</sequence>
<evidence type="ECO:0000313" key="2">
    <source>
        <dbReference type="EMBL" id="KGD75085.1"/>
    </source>
</evidence>
<evidence type="ECO:0000256" key="1">
    <source>
        <dbReference type="SAM" id="MobiDB-lite"/>
    </source>
</evidence>
<gene>
    <name evidence="2" type="ORF">HA49_07395</name>
</gene>
<dbReference type="EMBL" id="JPKR02000004">
    <property type="protein sequence ID" value="KGD75085.1"/>
    <property type="molecule type" value="Genomic_DNA"/>
</dbReference>
<keyword evidence="3" id="KW-1185">Reference proteome</keyword>
<comment type="caution">
    <text evidence="2">The sequence shown here is derived from an EMBL/GenBank/DDBJ whole genome shotgun (WGS) entry which is preliminary data.</text>
</comment>
<reference evidence="2" key="1">
    <citation type="submission" date="2014-12" db="EMBL/GenBank/DDBJ databases">
        <title>The draft genome of the Tatumella morbirosei type strain, LMG23360T isolated from pineapple rot.</title>
        <authorList>
            <person name="Smits T.H."/>
            <person name="Palmer M."/>
            <person name="Venter S.N."/>
            <person name="Duffy B."/>
            <person name="Steenkamp E.T."/>
            <person name="Chan W.Y."/>
            <person name="Coutinho T.A."/>
            <person name="Coetzee M.P."/>
            <person name="De Maayer P."/>
        </authorList>
    </citation>
    <scope>NUCLEOTIDE SEQUENCE [LARGE SCALE GENOMIC DNA]</scope>
    <source>
        <strain evidence="2">LMG 23360</strain>
    </source>
</reference>
<feature type="region of interest" description="Disordered" evidence="1">
    <location>
        <begin position="1"/>
        <end position="26"/>
    </location>
</feature>
<name>A0A095VKI4_9GAMM</name>
<organism evidence="2 3">
    <name type="scientific">Tatumella morbirosei</name>
    <dbReference type="NCBI Taxonomy" id="642227"/>
    <lineage>
        <taxon>Bacteria</taxon>
        <taxon>Pseudomonadati</taxon>
        <taxon>Pseudomonadota</taxon>
        <taxon>Gammaproteobacteria</taxon>
        <taxon>Enterobacterales</taxon>
        <taxon>Erwiniaceae</taxon>
        <taxon>Tatumella</taxon>
    </lineage>
</organism>
<dbReference type="AlphaFoldDB" id="A0A095VKI4"/>
<accession>A0A095VKI4</accession>